<organism evidence="3 4">
    <name type="scientific">Enterococcus termitis</name>
    <dbReference type="NCBI Taxonomy" id="332950"/>
    <lineage>
        <taxon>Bacteria</taxon>
        <taxon>Bacillati</taxon>
        <taxon>Bacillota</taxon>
        <taxon>Bacilli</taxon>
        <taxon>Lactobacillales</taxon>
        <taxon>Enterococcaceae</taxon>
        <taxon>Enterococcus</taxon>
    </lineage>
</organism>
<name>A0A1E5H4W0_9ENTE</name>
<keyword evidence="1" id="KW-0472">Membrane</keyword>
<dbReference type="AlphaFoldDB" id="A0A1E5H4W0"/>
<dbReference type="Gene3D" id="2.40.260.10">
    <property type="entry name" value="Sortase"/>
    <property type="match status" value="1"/>
</dbReference>
<evidence type="ECO:0000313" key="4">
    <source>
        <dbReference type="Proteomes" id="UP000095094"/>
    </source>
</evidence>
<dbReference type="Pfam" id="PF16403">
    <property type="entry name" value="Bact_surface_Ig-like"/>
    <property type="match status" value="1"/>
</dbReference>
<sequence>MEKNTIKQTIIIGFISILGVALFISGYIWTDSVSRANPLNQSAKTEKVSQKNTVPTDKDLSQLVATANKKSAKQNLVPTVDVKDTKAPTIDAPEVIVEQDALVDIYEGVTATDDRDGDVSAKIATADMIDTSVVGTQTIHFSVTDQSGNTGSADRLFTIVAKSEPVAEAPVQPEETPAETAPVVQPATASAPIPETPAEPSYAPMTLTMNGQSIPYQNGGQGSGQSIIDSNPSGVASTWGGAAVQSGDDGQNTHFIGHNPGIFSAVFSLGAGSQIVVTDANGTPTTYTVQTLLQLDDYGNEVGTGTSYWDFTVGTGGGERITLQSCINDDINLFVIAYK</sequence>
<dbReference type="Gene3D" id="2.60.40.10">
    <property type="entry name" value="Immunoglobulins"/>
    <property type="match status" value="1"/>
</dbReference>
<evidence type="ECO:0000313" key="3">
    <source>
        <dbReference type="EMBL" id="OEG19953.1"/>
    </source>
</evidence>
<evidence type="ECO:0000256" key="1">
    <source>
        <dbReference type="SAM" id="Phobius"/>
    </source>
</evidence>
<dbReference type="InterPro" id="IPR023365">
    <property type="entry name" value="Sortase_dom-sf"/>
</dbReference>
<protein>
    <submittedName>
        <fullName evidence="3">Sortase</fullName>
    </submittedName>
</protein>
<dbReference type="InterPro" id="IPR032179">
    <property type="entry name" value="Cry22Aa_Ig-like"/>
</dbReference>
<evidence type="ECO:0000259" key="2">
    <source>
        <dbReference type="Pfam" id="PF16403"/>
    </source>
</evidence>
<accession>A0A1E5H4W0</accession>
<comment type="caution">
    <text evidence="3">The sequence shown here is derived from an EMBL/GenBank/DDBJ whole genome shotgun (WGS) entry which is preliminary data.</text>
</comment>
<dbReference type="EMBL" id="MIJY01000002">
    <property type="protein sequence ID" value="OEG19953.1"/>
    <property type="molecule type" value="Genomic_DNA"/>
</dbReference>
<gene>
    <name evidence="3" type="ORF">BCR25_14265</name>
</gene>
<dbReference type="InterPro" id="IPR013783">
    <property type="entry name" value="Ig-like_fold"/>
</dbReference>
<keyword evidence="4" id="KW-1185">Reference proteome</keyword>
<reference evidence="4" key="1">
    <citation type="submission" date="2016-09" db="EMBL/GenBank/DDBJ databases">
        <authorList>
            <person name="Gulvik C.A."/>
        </authorList>
    </citation>
    <scope>NUCLEOTIDE SEQUENCE [LARGE SCALE GENOMIC DNA]</scope>
    <source>
        <strain evidence="4">LMG 8895</strain>
    </source>
</reference>
<proteinExistence type="predicted"/>
<feature type="transmembrane region" description="Helical" evidence="1">
    <location>
        <begin position="9"/>
        <end position="29"/>
    </location>
</feature>
<dbReference type="RefSeq" id="WP_069662220.1">
    <property type="nucleotide sequence ID" value="NZ_JBHUJJ010000001.1"/>
</dbReference>
<keyword evidence="1" id="KW-1133">Transmembrane helix</keyword>
<dbReference type="OrthoDB" id="3177627at2"/>
<dbReference type="PATRIC" id="fig|332950.4.peg.568"/>
<keyword evidence="1" id="KW-0812">Transmembrane</keyword>
<feature type="domain" description="Pesticidal crystal protein Cry22Aa Ig-like" evidence="2">
    <location>
        <begin position="107"/>
        <end position="155"/>
    </location>
</feature>
<dbReference type="Proteomes" id="UP000095094">
    <property type="component" value="Unassembled WGS sequence"/>
</dbReference>